<organism evidence="1 2">
    <name type="scientific">Zafaria cholistanensis</name>
    <dbReference type="NCBI Taxonomy" id="1682741"/>
    <lineage>
        <taxon>Bacteria</taxon>
        <taxon>Bacillati</taxon>
        <taxon>Actinomycetota</taxon>
        <taxon>Actinomycetes</taxon>
        <taxon>Micrococcales</taxon>
        <taxon>Micrococcaceae</taxon>
        <taxon>Zafaria</taxon>
    </lineage>
</organism>
<sequence>MSHTDITVALRWSDQDANGHLNNARIVTLMEEARVRWTRAQPELAGFRGGIVVASLSVDYLAQADYRPEMVVAVGIERIGTKSFTVRHVGYQGDTAVFDGRAVIVPMAEDGRSSRALTDAERGRLEASRFIQAPGT</sequence>
<evidence type="ECO:0000313" key="2">
    <source>
        <dbReference type="Proteomes" id="UP000325307"/>
    </source>
</evidence>
<dbReference type="EMBL" id="BKDJ01000005">
    <property type="protein sequence ID" value="GER22753.1"/>
    <property type="molecule type" value="Genomic_DNA"/>
</dbReference>
<dbReference type="CDD" id="cd00586">
    <property type="entry name" value="4HBT"/>
    <property type="match status" value="1"/>
</dbReference>
<dbReference type="Proteomes" id="UP000325307">
    <property type="component" value="Unassembled WGS sequence"/>
</dbReference>
<dbReference type="Pfam" id="PF13279">
    <property type="entry name" value="4HBT_2"/>
    <property type="match status" value="1"/>
</dbReference>
<dbReference type="InterPro" id="IPR029069">
    <property type="entry name" value="HotDog_dom_sf"/>
</dbReference>
<dbReference type="RefSeq" id="WP_225873711.1">
    <property type="nucleotide sequence ID" value="NZ_BKDJ01000005.1"/>
</dbReference>
<dbReference type="AlphaFoldDB" id="A0A5A7NPB8"/>
<gene>
    <name evidence="1" type="ORF">NCCP1664_12500</name>
</gene>
<protein>
    <submittedName>
        <fullName evidence="1">Thioesterase</fullName>
    </submittedName>
</protein>
<comment type="caution">
    <text evidence="1">The sequence shown here is derived from an EMBL/GenBank/DDBJ whole genome shotgun (WGS) entry which is preliminary data.</text>
</comment>
<dbReference type="SUPFAM" id="SSF54637">
    <property type="entry name" value="Thioesterase/thiol ester dehydrase-isomerase"/>
    <property type="match status" value="1"/>
</dbReference>
<dbReference type="Gene3D" id="3.10.129.10">
    <property type="entry name" value="Hotdog Thioesterase"/>
    <property type="match status" value="1"/>
</dbReference>
<accession>A0A5A7NPB8</accession>
<evidence type="ECO:0000313" key="1">
    <source>
        <dbReference type="EMBL" id="GER22753.1"/>
    </source>
</evidence>
<name>A0A5A7NPB8_9MICC</name>
<keyword evidence="2" id="KW-1185">Reference proteome</keyword>
<proteinExistence type="predicted"/>
<reference evidence="1 2" key="1">
    <citation type="submission" date="2019-09" db="EMBL/GenBank/DDBJ databases">
        <title>Arthrobacter zafarii sp. nov., a moderately thermotolerant and halotolerant actinobacterium isolated from Cholistan desert soil of Pakistan.</title>
        <authorList>
            <person name="Amin A."/>
            <person name="Ahmed I."/>
            <person name="Khalid N."/>
            <person name="Schumann P."/>
            <person name="Busse H.J."/>
            <person name="Khan I.U."/>
            <person name="Li S."/>
            <person name="Li W.J."/>
        </authorList>
    </citation>
    <scope>NUCLEOTIDE SEQUENCE [LARGE SCALE GENOMIC DNA]</scope>
    <source>
        <strain evidence="1 2">NCCP-1664</strain>
    </source>
</reference>